<dbReference type="PATRIC" id="fig|1433289.7.peg.1386"/>
<sequence length="60" mass="7067">MGVYKIAELVINEYYDKLHDFSLNLSFYFDCKFLEDSGIAVIVYALHSYFKSLAKFNCLR</sequence>
<dbReference type="AlphaFoldDB" id="A0A0E2Q3J6"/>
<dbReference type="EMBL" id="AZJT01000053">
    <property type="protein sequence ID" value="ETW89254.1"/>
    <property type="molecule type" value="Genomic_DNA"/>
</dbReference>
<name>A0A0E2Q3J6_STRTR</name>
<evidence type="ECO:0000313" key="2">
    <source>
        <dbReference type="Proteomes" id="UP000024559"/>
    </source>
</evidence>
<dbReference type="Proteomes" id="UP000024559">
    <property type="component" value="Chromosome"/>
</dbReference>
<accession>A0A0E2Q3J6</accession>
<protein>
    <submittedName>
        <fullName evidence="1">Uncharacterized protein</fullName>
    </submittedName>
</protein>
<gene>
    <name evidence="1" type="ORF">X841_06745</name>
</gene>
<dbReference type="HOGENOM" id="CLU_209895_0_0_9"/>
<comment type="caution">
    <text evidence="1">The sequence shown here is derived from an EMBL/GenBank/DDBJ whole genome shotgun (WGS) entry which is preliminary data.</text>
</comment>
<evidence type="ECO:0000313" key="1">
    <source>
        <dbReference type="EMBL" id="ETW89254.1"/>
    </source>
</evidence>
<organism evidence="1 2">
    <name type="scientific">Streptococcus thermophilus M17PTZA496</name>
    <dbReference type="NCBI Taxonomy" id="1433289"/>
    <lineage>
        <taxon>Bacteria</taxon>
        <taxon>Bacillati</taxon>
        <taxon>Bacillota</taxon>
        <taxon>Bacilli</taxon>
        <taxon>Lactobacillales</taxon>
        <taxon>Streptococcaceae</taxon>
        <taxon>Streptococcus</taxon>
    </lineage>
</organism>
<proteinExistence type="predicted"/>
<reference evidence="2" key="1">
    <citation type="submission" date="2013-12" db="EMBL/GenBank/DDBJ databases">
        <title>Genome sequences of Streptococcus thermophilus strains MTH17CL396 and M17PTZA496 isolated from Fontina cheese in Valle d'Aosta region (Italy).</title>
        <authorList>
            <person name="Treu L."/>
            <person name="Giacomini A."/>
            <person name="Corich V."/>
            <person name="Vendramin V."/>
            <person name="Bovo B."/>
        </authorList>
    </citation>
    <scope>NUCLEOTIDE SEQUENCE [LARGE SCALE GENOMIC DNA]</scope>
    <source>
        <strain evidence="2">M17PTZA496</strain>
    </source>
</reference>